<feature type="domain" description="RecF/RecN/SMC N-terminal" evidence="11">
    <location>
        <begin position="2"/>
        <end position="514"/>
    </location>
</feature>
<dbReference type="Gene3D" id="3.40.50.300">
    <property type="entry name" value="P-loop containing nucleotide triphosphate hydrolases"/>
    <property type="match status" value="2"/>
</dbReference>
<keyword evidence="7 9" id="KW-0234">DNA repair</keyword>
<keyword evidence="5 9" id="KW-0227">DNA damage</keyword>
<dbReference type="PIRSF" id="PIRSF003128">
    <property type="entry name" value="RecN"/>
    <property type="match status" value="1"/>
</dbReference>
<feature type="coiled-coil region" evidence="10">
    <location>
        <begin position="333"/>
        <end position="360"/>
    </location>
</feature>
<dbReference type="Proteomes" id="UP000092971">
    <property type="component" value="Chromosome"/>
</dbReference>
<dbReference type="EMBL" id="CP014672">
    <property type="protein sequence ID" value="ANW99479.1"/>
    <property type="molecule type" value="Genomic_DNA"/>
</dbReference>
<evidence type="ECO:0000313" key="13">
    <source>
        <dbReference type="Proteomes" id="UP000092971"/>
    </source>
</evidence>
<evidence type="ECO:0000256" key="9">
    <source>
        <dbReference type="PIRNR" id="PIRNR003128"/>
    </source>
</evidence>
<dbReference type="GO" id="GO:0006310">
    <property type="term" value="P:DNA recombination"/>
    <property type="evidence" value="ECO:0007669"/>
    <property type="project" value="InterPro"/>
</dbReference>
<dbReference type="FunFam" id="3.40.50.300:FF:000319">
    <property type="entry name" value="DNA repair protein RecN"/>
    <property type="match status" value="1"/>
</dbReference>
<keyword evidence="4" id="KW-0547">Nucleotide-binding</keyword>
<accession>A0A1B1YFD6</accession>
<keyword evidence="6" id="KW-0067">ATP-binding</keyword>
<evidence type="ECO:0000256" key="6">
    <source>
        <dbReference type="ARBA" id="ARBA00022840"/>
    </source>
</evidence>
<evidence type="ECO:0000256" key="2">
    <source>
        <dbReference type="ARBA" id="ARBA00009441"/>
    </source>
</evidence>
<comment type="similarity">
    <text evidence="2 9">Belongs to the RecN family.</text>
</comment>
<dbReference type="GO" id="GO:0009432">
    <property type="term" value="P:SOS response"/>
    <property type="evidence" value="ECO:0007669"/>
    <property type="project" value="TreeGrafter"/>
</dbReference>
<dbReference type="InterPro" id="IPR027417">
    <property type="entry name" value="P-loop_NTPase"/>
</dbReference>
<dbReference type="GO" id="GO:0043590">
    <property type="term" value="C:bacterial nucleoid"/>
    <property type="evidence" value="ECO:0007669"/>
    <property type="project" value="TreeGrafter"/>
</dbReference>
<evidence type="ECO:0000256" key="8">
    <source>
        <dbReference type="ARBA" id="ARBA00033408"/>
    </source>
</evidence>
<dbReference type="Pfam" id="PF02463">
    <property type="entry name" value="SMC_N"/>
    <property type="match status" value="1"/>
</dbReference>
<protein>
    <recommendedName>
        <fullName evidence="3 9">DNA repair protein RecN</fullName>
    </recommendedName>
    <alternativeName>
        <fullName evidence="8 9">Recombination protein N</fullName>
    </alternativeName>
</protein>
<dbReference type="RefSeq" id="WP_015359882.1">
    <property type="nucleotide sequence ID" value="NZ_CP014672.1"/>
</dbReference>
<dbReference type="OrthoDB" id="9806954at2"/>
<organism evidence="12 13">
    <name type="scientific">Thermoclostridium stercorarium subsp. thermolacticum DSM 2910</name>
    <dbReference type="NCBI Taxonomy" id="1121336"/>
    <lineage>
        <taxon>Bacteria</taxon>
        <taxon>Bacillati</taxon>
        <taxon>Bacillota</taxon>
        <taxon>Clostridia</taxon>
        <taxon>Eubacteriales</taxon>
        <taxon>Oscillospiraceae</taxon>
        <taxon>Thermoclostridium</taxon>
    </lineage>
</organism>
<dbReference type="NCBIfam" id="TIGR00634">
    <property type="entry name" value="recN"/>
    <property type="match status" value="1"/>
</dbReference>
<feature type="coiled-coil region" evidence="10">
    <location>
        <begin position="154"/>
        <end position="191"/>
    </location>
</feature>
<keyword evidence="10" id="KW-0175">Coiled coil</keyword>
<evidence type="ECO:0000256" key="1">
    <source>
        <dbReference type="ARBA" id="ARBA00003618"/>
    </source>
</evidence>
<evidence type="ECO:0000256" key="10">
    <source>
        <dbReference type="SAM" id="Coils"/>
    </source>
</evidence>
<evidence type="ECO:0000256" key="4">
    <source>
        <dbReference type="ARBA" id="ARBA00022741"/>
    </source>
</evidence>
<evidence type="ECO:0000256" key="5">
    <source>
        <dbReference type="ARBA" id="ARBA00022763"/>
    </source>
</evidence>
<evidence type="ECO:0000313" key="12">
    <source>
        <dbReference type="EMBL" id="ANW99479.1"/>
    </source>
</evidence>
<dbReference type="InterPro" id="IPR003395">
    <property type="entry name" value="RecF/RecN/SMC_N"/>
</dbReference>
<dbReference type="GO" id="GO:0006281">
    <property type="term" value="P:DNA repair"/>
    <property type="evidence" value="ECO:0007669"/>
    <property type="project" value="UniProtKB-KW"/>
</dbReference>
<dbReference type="PANTHER" id="PTHR11059:SF0">
    <property type="entry name" value="DNA REPAIR PROTEIN RECN"/>
    <property type="match status" value="1"/>
</dbReference>
<dbReference type="SUPFAM" id="SSF52540">
    <property type="entry name" value="P-loop containing nucleoside triphosphate hydrolases"/>
    <property type="match status" value="1"/>
</dbReference>
<evidence type="ECO:0000259" key="11">
    <source>
        <dbReference type="Pfam" id="PF02463"/>
    </source>
</evidence>
<proteinExistence type="inferred from homology"/>
<evidence type="ECO:0000256" key="7">
    <source>
        <dbReference type="ARBA" id="ARBA00023204"/>
    </source>
</evidence>
<sequence>MLVQLSVENVAIIEKLTMELEDGLNILTGETGAGKSILIDAVNILLGGRVSRDIIRTGEEKAKVEAVFQVPERLCGVLNNMGIDGGEDGMLIVSRQFTTSGKNICRVNGSLVTVAQLKEIGEYLIDIHGQNDNQSLLRNQAQIDYLDKFSGGGLLKEREEYRELLEKYREIEKKISELTEKEKERARLEDLYRYQVNEIEAANLKKGEDIELLQQSKLLANAEEIIEAFNSAYTCLAGEDELVPGAIEQVQKAQAALNNIADLDPDFGTISETLVEISDRLEEIARKIRNKREEINYDPALQQEVEERLALIENLKRKYGNTVEEIILYMEDAKKKLEEVSDVEGRLAELRRQKNELDDLLYKKAQNIHNMRVKAAEELKVKITEQLKDLEMPKAEFLVEVRFDDSRNYTENGLDAIEFLISPNPGEGLKPLSKIASGGEMARIMLAIKTILADVDETGVLIFDEIDTGVSGKAALKVGEKLLEISAKHQVICITHHAQIASLAKAHYRISKETIGERTVARVEKLDGAGREKEVARLLSGDESANTAKLAREMIKKGMDLRKKQNAG</sequence>
<comment type="function">
    <text evidence="1 9">May be involved in recombinational repair of damaged DNA.</text>
</comment>
<dbReference type="GO" id="GO:0005524">
    <property type="term" value="F:ATP binding"/>
    <property type="evidence" value="ECO:0007669"/>
    <property type="project" value="UniProtKB-KW"/>
</dbReference>
<evidence type="ECO:0000256" key="3">
    <source>
        <dbReference type="ARBA" id="ARBA00021315"/>
    </source>
</evidence>
<dbReference type="FunFam" id="3.40.50.300:FF:000356">
    <property type="entry name" value="DNA repair protein RecN"/>
    <property type="match status" value="1"/>
</dbReference>
<reference evidence="12 13" key="1">
    <citation type="submission" date="2016-02" db="EMBL/GenBank/DDBJ databases">
        <title>Comparison of Clostridium stercorarium subspecies using comparative genomics and transcriptomics.</title>
        <authorList>
            <person name="Schellenberg J."/>
            <person name="Thallinger G."/>
            <person name="Levin D.B."/>
            <person name="Zhang X."/>
            <person name="Alvare G."/>
            <person name="Fristensky B."/>
            <person name="Sparling R."/>
        </authorList>
    </citation>
    <scope>NUCLEOTIDE SEQUENCE [LARGE SCALE GENOMIC DNA]</scope>
    <source>
        <strain evidence="12 13">DSM 2910</strain>
    </source>
</reference>
<dbReference type="PANTHER" id="PTHR11059">
    <property type="entry name" value="DNA REPAIR PROTEIN RECN"/>
    <property type="match status" value="1"/>
</dbReference>
<dbReference type="InterPro" id="IPR004604">
    <property type="entry name" value="DNA_recomb/repair_RecN"/>
</dbReference>
<dbReference type="AlphaFoldDB" id="A0A1B1YFD6"/>
<gene>
    <name evidence="12" type="ORF">CSTERTH_10795</name>
</gene>
<dbReference type="CDD" id="cd03241">
    <property type="entry name" value="ABC_RecN"/>
    <property type="match status" value="2"/>
</dbReference>
<name>A0A1B1YFD6_THEST</name>